<dbReference type="RefSeq" id="WP_343906776.1">
    <property type="nucleotide sequence ID" value="NZ_BAAAJE010000006.1"/>
</dbReference>
<feature type="chain" id="PRO_5045118198" evidence="1">
    <location>
        <begin position="19"/>
        <end position="319"/>
    </location>
</feature>
<dbReference type="EMBL" id="BAAAJE010000006">
    <property type="protein sequence ID" value="GAA1134989.1"/>
    <property type="molecule type" value="Genomic_DNA"/>
</dbReference>
<dbReference type="Proteomes" id="UP001499979">
    <property type="component" value="Unassembled WGS sequence"/>
</dbReference>
<dbReference type="Gene3D" id="3.40.190.10">
    <property type="entry name" value="Periplasmic binding protein-like II"/>
    <property type="match status" value="1"/>
</dbReference>
<dbReference type="SUPFAM" id="SSF53850">
    <property type="entry name" value="Periplasmic binding protein-like II"/>
    <property type="match status" value="1"/>
</dbReference>
<organism evidence="3 4">
    <name type="scientific">Nocardioides aquiterrae</name>
    <dbReference type="NCBI Taxonomy" id="203799"/>
    <lineage>
        <taxon>Bacteria</taxon>
        <taxon>Bacillati</taxon>
        <taxon>Actinomycetota</taxon>
        <taxon>Actinomycetes</taxon>
        <taxon>Propionibacteriales</taxon>
        <taxon>Nocardioidaceae</taxon>
        <taxon>Nocardioides</taxon>
    </lineage>
</organism>
<keyword evidence="1" id="KW-0732">Signal</keyword>
<feature type="signal peptide" evidence="1">
    <location>
        <begin position="1"/>
        <end position="18"/>
    </location>
</feature>
<evidence type="ECO:0000313" key="4">
    <source>
        <dbReference type="Proteomes" id="UP001499979"/>
    </source>
</evidence>
<gene>
    <name evidence="3" type="ORF">GCM10009606_14070</name>
</gene>
<feature type="domain" description="ABC-type glycine betaine transport system substrate-binding" evidence="2">
    <location>
        <begin position="45"/>
        <end position="314"/>
    </location>
</feature>
<dbReference type="Gene3D" id="3.40.190.120">
    <property type="entry name" value="Osmoprotection protein (prox), domain 2"/>
    <property type="match status" value="1"/>
</dbReference>
<dbReference type="CDD" id="cd13606">
    <property type="entry name" value="PBP2_ProX_like"/>
    <property type="match status" value="1"/>
</dbReference>
<accession>A0ABN1UBS8</accession>
<dbReference type="InterPro" id="IPR007210">
    <property type="entry name" value="ABC_Gly_betaine_transp_sub-bd"/>
</dbReference>
<reference evidence="3 4" key="1">
    <citation type="journal article" date="2019" name="Int. J. Syst. Evol. Microbiol.">
        <title>The Global Catalogue of Microorganisms (GCM) 10K type strain sequencing project: providing services to taxonomists for standard genome sequencing and annotation.</title>
        <authorList>
            <consortium name="The Broad Institute Genomics Platform"/>
            <consortium name="The Broad Institute Genome Sequencing Center for Infectious Disease"/>
            <person name="Wu L."/>
            <person name="Ma J."/>
        </authorList>
    </citation>
    <scope>NUCLEOTIDE SEQUENCE [LARGE SCALE GENOMIC DNA]</scope>
    <source>
        <strain evidence="3 4">JCM 11813</strain>
    </source>
</reference>
<evidence type="ECO:0000313" key="3">
    <source>
        <dbReference type="EMBL" id="GAA1134989.1"/>
    </source>
</evidence>
<name>A0ABN1UBS8_9ACTN</name>
<keyword evidence="4" id="KW-1185">Reference proteome</keyword>
<dbReference type="Pfam" id="PF04069">
    <property type="entry name" value="OpuAC"/>
    <property type="match status" value="1"/>
</dbReference>
<comment type="caution">
    <text evidence="3">The sequence shown here is derived from an EMBL/GenBank/DDBJ whole genome shotgun (WGS) entry which is preliminary data.</text>
</comment>
<evidence type="ECO:0000256" key="1">
    <source>
        <dbReference type="SAM" id="SignalP"/>
    </source>
</evidence>
<protein>
    <submittedName>
        <fullName evidence="3">ABC transporter substrate-binding protein</fullName>
    </submittedName>
</protein>
<sequence>MKVGRVLGGILAGALALAASGCGGSGDSLEGQSSDGGSGGADKGSVVVGGQDFTESQIMAAIYQKLLENEGYSVQTKLVTTRDVYLPELSKGSVDVVPDYLAGITDYLNTEKNGPDAPLVSSNDPQATLEALKPLAEAKGISILPPSQATDQNAFFVTKDFAEQNGLTTLSDFAAMNQPIKLGAPPDCEGRADCEGGLTKTYGFKITEIVPLDFASAQVKDAVKKGEVQMGETGTTDGTLADLGLVLLEDDKGIQPAQNLTPAVNTGFLNDNPDLEDLFNKLSAALTTEDLANMNVQVDLERKKPEDVAQQFLQDKGLL</sequence>
<proteinExistence type="predicted"/>
<dbReference type="PROSITE" id="PS51257">
    <property type="entry name" value="PROKAR_LIPOPROTEIN"/>
    <property type="match status" value="1"/>
</dbReference>
<evidence type="ECO:0000259" key="2">
    <source>
        <dbReference type="Pfam" id="PF04069"/>
    </source>
</evidence>